<dbReference type="InterPro" id="IPR036465">
    <property type="entry name" value="vWFA_dom_sf"/>
</dbReference>
<dbReference type="EMBL" id="FMHZ01000002">
    <property type="protein sequence ID" value="SCL53515.1"/>
    <property type="molecule type" value="Genomic_DNA"/>
</dbReference>
<dbReference type="Pfam" id="PF13519">
    <property type="entry name" value="VWA_2"/>
    <property type="match status" value="1"/>
</dbReference>
<feature type="compositionally biased region" description="Acidic residues" evidence="1">
    <location>
        <begin position="338"/>
        <end position="349"/>
    </location>
</feature>
<dbReference type="InterPro" id="IPR002035">
    <property type="entry name" value="VWF_A"/>
</dbReference>
<evidence type="ECO:0000259" key="4">
    <source>
        <dbReference type="PROSITE" id="PS50234"/>
    </source>
</evidence>
<sequence length="444" mass="47185">MITRIGAVMIKRRLPAVLLGLLVAFPTLGAPAYADERETEPVEPPKVELVLDVSGSMRAKDIGGRTRISVAQEAFNDVVDALPETTDLGIRVLGATYGGDDKKVGCQDTQQLVPVGPVDRVKAKNAIATLRPTGFTPVGLALREAAKDLGTGETTRRIVLITDGEDTCAPPDPCEVARELAAQGTKLVVDTLGLIPDEKVRKQLVCIASATGGTYTSAQSKDDLTRRIKQLVERAKDTHAKTPAKVAGTDVCAKAPVLTSGVYTDRERFEEHRWYRIPVQPGQELRASVSIGLDRPLNRDYGVLLRATAPDGRELVRGNDAGSGRTDVLSTGVRWSAAEDDDDEEESEADDKGGVFSGSTGKAPEPTVVCLVVSNSFSAKAGAAAAPGMPLELTIDLVDASPAPNSPGLGRGWVLLGVLTLAGLLSGLIVGWLTRWWVAVWRTR</sequence>
<dbReference type="Gene3D" id="3.40.50.410">
    <property type="entry name" value="von Willebrand factor, type A domain"/>
    <property type="match status" value="1"/>
</dbReference>
<evidence type="ECO:0000313" key="5">
    <source>
        <dbReference type="EMBL" id="SCL53515.1"/>
    </source>
</evidence>
<dbReference type="AlphaFoldDB" id="A0A1C6UHE5"/>
<keyword evidence="2" id="KW-0812">Transmembrane</keyword>
<organism evidence="5 6">
    <name type="scientific">Micromonospora citrea</name>
    <dbReference type="NCBI Taxonomy" id="47855"/>
    <lineage>
        <taxon>Bacteria</taxon>
        <taxon>Bacillati</taxon>
        <taxon>Actinomycetota</taxon>
        <taxon>Actinomycetes</taxon>
        <taxon>Micromonosporales</taxon>
        <taxon>Micromonosporaceae</taxon>
        <taxon>Micromonospora</taxon>
    </lineage>
</organism>
<feature type="transmembrane region" description="Helical" evidence="2">
    <location>
        <begin position="413"/>
        <end position="438"/>
    </location>
</feature>
<evidence type="ECO:0000256" key="3">
    <source>
        <dbReference type="SAM" id="SignalP"/>
    </source>
</evidence>
<feature type="region of interest" description="Disordered" evidence="1">
    <location>
        <begin position="314"/>
        <end position="360"/>
    </location>
</feature>
<feature type="domain" description="VWFA" evidence="4">
    <location>
        <begin position="46"/>
        <end position="235"/>
    </location>
</feature>
<feature type="signal peptide" evidence="3">
    <location>
        <begin position="1"/>
        <end position="29"/>
    </location>
</feature>
<keyword evidence="3" id="KW-0732">Signal</keyword>
<reference evidence="6" key="1">
    <citation type="submission" date="2016-06" db="EMBL/GenBank/DDBJ databases">
        <authorList>
            <person name="Varghese N."/>
            <person name="Submissions Spin"/>
        </authorList>
    </citation>
    <scope>NUCLEOTIDE SEQUENCE [LARGE SCALE GENOMIC DNA]</scope>
    <source>
        <strain evidence="6">DSM 43903</strain>
    </source>
</reference>
<keyword evidence="6" id="KW-1185">Reference proteome</keyword>
<dbReference type="InterPro" id="IPR051266">
    <property type="entry name" value="CLCR"/>
</dbReference>
<dbReference type="SMART" id="SM00327">
    <property type="entry name" value="VWA"/>
    <property type="match status" value="1"/>
</dbReference>
<dbReference type="STRING" id="47855.GA0070606_2134"/>
<proteinExistence type="predicted"/>
<feature type="chain" id="PRO_5038464359" evidence="3">
    <location>
        <begin position="30"/>
        <end position="444"/>
    </location>
</feature>
<protein>
    <submittedName>
        <fullName evidence="5">Ca-activated chloride channel family protein</fullName>
    </submittedName>
</protein>
<dbReference type="PANTHER" id="PTHR10579">
    <property type="entry name" value="CALCIUM-ACTIVATED CHLORIDE CHANNEL REGULATOR"/>
    <property type="match status" value="1"/>
</dbReference>
<gene>
    <name evidence="5" type="ORF">GA0070606_2134</name>
</gene>
<name>A0A1C6UHE5_9ACTN</name>
<keyword evidence="2" id="KW-1133">Transmembrane helix</keyword>
<dbReference type="Proteomes" id="UP000199001">
    <property type="component" value="Unassembled WGS sequence"/>
</dbReference>
<dbReference type="SUPFAM" id="SSF53300">
    <property type="entry name" value="vWA-like"/>
    <property type="match status" value="1"/>
</dbReference>
<evidence type="ECO:0000256" key="1">
    <source>
        <dbReference type="SAM" id="MobiDB-lite"/>
    </source>
</evidence>
<dbReference type="PROSITE" id="PS50234">
    <property type="entry name" value="VWFA"/>
    <property type="match status" value="1"/>
</dbReference>
<evidence type="ECO:0000313" key="6">
    <source>
        <dbReference type="Proteomes" id="UP000199001"/>
    </source>
</evidence>
<accession>A0A1C6UHE5</accession>
<keyword evidence="2" id="KW-0472">Membrane</keyword>
<evidence type="ECO:0000256" key="2">
    <source>
        <dbReference type="SAM" id="Phobius"/>
    </source>
</evidence>
<dbReference type="PANTHER" id="PTHR10579:SF43">
    <property type="entry name" value="ZINC FINGER (C3HC4-TYPE RING FINGER) FAMILY PROTEIN"/>
    <property type="match status" value="1"/>
</dbReference>